<evidence type="ECO:0000313" key="1">
    <source>
        <dbReference type="EMBL" id="EEJ39789.1"/>
    </source>
</evidence>
<name>C2EWF3_9LACO</name>
<dbReference type="Proteomes" id="UP000004483">
    <property type="component" value="Unassembled WGS sequence"/>
</dbReference>
<dbReference type="EMBL" id="ACGV01000193">
    <property type="protein sequence ID" value="EEJ39789.1"/>
    <property type="molecule type" value="Genomic_DNA"/>
</dbReference>
<dbReference type="eggNOG" id="ENOG5030A87">
    <property type="taxonomic scope" value="Bacteria"/>
</dbReference>
<sequence>MAPFVELYTSIIDSISGLGVSTYTPSQKIPKKLPTCRVSILSGDPNEYVKNARRYSYSFQIDAITPDNGLEEGLVLAYKIMQALRKISVDGFSVQMNGEPSLSSMVDSSTNRILNRQIIRVNYNIIEDTIS</sequence>
<evidence type="ECO:0000313" key="2">
    <source>
        <dbReference type="Proteomes" id="UP000004483"/>
    </source>
</evidence>
<dbReference type="HOGENOM" id="CLU_1924920_0_0_9"/>
<protein>
    <submittedName>
        <fullName evidence="1">Uncharacterized protein</fullName>
    </submittedName>
</protein>
<organism evidence="1 2">
    <name type="scientific">Limosilactobacillus vaginalis DSM 5837 = ATCC 49540</name>
    <dbReference type="NCBI Taxonomy" id="1423814"/>
    <lineage>
        <taxon>Bacteria</taxon>
        <taxon>Bacillati</taxon>
        <taxon>Bacillota</taxon>
        <taxon>Bacilli</taxon>
        <taxon>Lactobacillales</taxon>
        <taxon>Lactobacillaceae</taxon>
        <taxon>Limosilactobacillus</taxon>
    </lineage>
</organism>
<comment type="caution">
    <text evidence="1">The sequence shown here is derived from an EMBL/GenBank/DDBJ whole genome shotgun (WGS) entry which is preliminary data.</text>
</comment>
<proteinExistence type="predicted"/>
<dbReference type="STRING" id="1423814.HMPREF0549_1789"/>
<accession>C2EWF3</accession>
<dbReference type="OrthoDB" id="2328956at2"/>
<reference evidence="1 2" key="1">
    <citation type="submission" date="2009-01" db="EMBL/GenBank/DDBJ databases">
        <authorList>
            <person name="Qin X."/>
            <person name="Bachman B."/>
            <person name="Battles P."/>
            <person name="Bell A."/>
            <person name="Bess C."/>
            <person name="Bickham C."/>
            <person name="Chaboub L."/>
            <person name="Chen D."/>
            <person name="Coyle M."/>
            <person name="Deiros D.R."/>
            <person name="Dinh H."/>
            <person name="Forbes L."/>
            <person name="Fowler G."/>
            <person name="Francisco L."/>
            <person name="Fu Q."/>
            <person name="Gubbala S."/>
            <person name="Hale W."/>
            <person name="Han Y."/>
            <person name="Hemphill L."/>
            <person name="Highlander S.K."/>
            <person name="Hirani K."/>
            <person name="Hogues M."/>
            <person name="Jackson L."/>
            <person name="Jakkamsetti A."/>
            <person name="Javaid M."/>
            <person name="Jiang H."/>
            <person name="Korchina V."/>
            <person name="Kovar C."/>
            <person name="Lara F."/>
            <person name="Lee S."/>
            <person name="Mata R."/>
            <person name="Mathew T."/>
            <person name="Moen C."/>
            <person name="Morales K."/>
            <person name="Munidasa M."/>
            <person name="Nazareth L."/>
            <person name="Ngo R."/>
            <person name="Nguyen L."/>
            <person name="Okwuonu G."/>
            <person name="Ongeri F."/>
            <person name="Patil S."/>
            <person name="Petrosino J."/>
            <person name="Pham C."/>
            <person name="Pham P."/>
            <person name="Pu L.-L."/>
            <person name="Puazo M."/>
            <person name="Raj R."/>
            <person name="Reid J."/>
            <person name="Rouhana J."/>
            <person name="Saada N."/>
            <person name="Shang Y."/>
            <person name="Simmons D."/>
            <person name="Thornton R."/>
            <person name="Warren J."/>
            <person name="Weissenberger G."/>
            <person name="Zhang J."/>
            <person name="Zhang L."/>
            <person name="Zhou C."/>
            <person name="Zhu D."/>
            <person name="Muzny D."/>
            <person name="Worley K."/>
            <person name="Gibbs R."/>
        </authorList>
    </citation>
    <scope>NUCLEOTIDE SEQUENCE [LARGE SCALE GENOMIC DNA]</scope>
    <source>
        <strain evidence="1 2">ATCC 49540</strain>
    </source>
</reference>
<dbReference type="RefSeq" id="WP_003717409.1">
    <property type="nucleotide sequence ID" value="NZ_AZGL01000003.1"/>
</dbReference>
<dbReference type="AlphaFoldDB" id="C2EWF3"/>
<gene>
    <name evidence="1" type="ORF">HMPREF0549_1789</name>
</gene>